<dbReference type="NCBIfam" id="TIGR01175">
    <property type="entry name" value="pilM"/>
    <property type="match status" value="1"/>
</dbReference>
<sequence length="352" mass="37385">MFGKSRFPLAVDIGSYAVKLVQFEHRKKKLALKRLGMASLAPGAVAEGLIRDPEEVMRAFEELVAAEKAKEREVVVALSGSAAVVRPVRIPSDAALPVAEAIEAEAAQVLPFPVAEARLSHSRMGRVEAEGKRMEEFLLVAVRRKPLAELVELFRHLEYEPKIVDVALLALESAVELAGVDDPGESIGLVDVGASQTLVHVLRAGRTLLTRVIPRGGAAVTAALAKSLRVSAADAEAMKHGAKPVPSPRAAAEAVREEAERLGLELGRTFQLLGEMSAGERVTRLVLCGGGGRLEGLPAFLATSLDIPAEILQPFRNVQVAAEVFDPHYVETLGPVAAVAAGLAYRAMEAGE</sequence>
<dbReference type="InterPro" id="IPR050696">
    <property type="entry name" value="FtsA/MreB"/>
</dbReference>
<dbReference type="Pfam" id="PF11104">
    <property type="entry name" value="PilM_2"/>
    <property type="match status" value="1"/>
</dbReference>
<organism evidence="1 2">
    <name type="scientific">Tectimicrobiota bacterium</name>
    <dbReference type="NCBI Taxonomy" id="2528274"/>
    <lineage>
        <taxon>Bacteria</taxon>
        <taxon>Pseudomonadati</taxon>
        <taxon>Nitrospinota/Tectimicrobiota group</taxon>
        <taxon>Candidatus Tectimicrobiota</taxon>
    </lineage>
</organism>
<comment type="caution">
    <text evidence="1">The sequence shown here is derived from an EMBL/GenBank/DDBJ whole genome shotgun (WGS) entry which is preliminary data.</text>
</comment>
<dbReference type="Gene3D" id="3.30.1490.300">
    <property type="match status" value="1"/>
</dbReference>
<protein>
    <submittedName>
        <fullName evidence="1">Type IV pilus assembly protein PilM</fullName>
    </submittedName>
</protein>
<accession>A0A932ZU02</accession>
<dbReference type="Gene3D" id="3.30.420.40">
    <property type="match status" value="2"/>
</dbReference>
<name>A0A932ZU02_UNCTE</name>
<dbReference type="SUPFAM" id="SSF53067">
    <property type="entry name" value="Actin-like ATPase domain"/>
    <property type="match status" value="2"/>
</dbReference>
<dbReference type="InterPro" id="IPR005883">
    <property type="entry name" value="PilM"/>
</dbReference>
<dbReference type="AlphaFoldDB" id="A0A932ZU02"/>
<dbReference type="PIRSF" id="PIRSF019169">
    <property type="entry name" value="PilM"/>
    <property type="match status" value="1"/>
</dbReference>
<evidence type="ECO:0000313" key="1">
    <source>
        <dbReference type="EMBL" id="MBI4251311.1"/>
    </source>
</evidence>
<dbReference type="InterPro" id="IPR043129">
    <property type="entry name" value="ATPase_NBD"/>
</dbReference>
<dbReference type="PANTHER" id="PTHR32432">
    <property type="entry name" value="CELL DIVISION PROTEIN FTSA-RELATED"/>
    <property type="match status" value="1"/>
</dbReference>
<dbReference type="PANTHER" id="PTHR32432:SF3">
    <property type="entry name" value="ETHANOLAMINE UTILIZATION PROTEIN EUTJ"/>
    <property type="match status" value="1"/>
</dbReference>
<gene>
    <name evidence="1" type="primary">pilM</name>
    <name evidence="1" type="ORF">HY618_02540</name>
</gene>
<evidence type="ECO:0000313" key="2">
    <source>
        <dbReference type="Proteomes" id="UP000752292"/>
    </source>
</evidence>
<dbReference type="CDD" id="cd24049">
    <property type="entry name" value="ASKHA_NBD_PilM"/>
    <property type="match status" value="1"/>
</dbReference>
<dbReference type="EMBL" id="JACQRX010000113">
    <property type="protein sequence ID" value="MBI4251311.1"/>
    <property type="molecule type" value="Genomic_DNA"/>
</dbReference>
<reference evidence="1" key="1">
    <citation type="submission" date="2020-07" db="EMBL/GenBank/DDBJ databases">
        <title>Huge and variable diversity of episymbiotic CPR bacteria and DPANN archaea in groundwater ecosystems.</title>
        <authorList>
            <person name="He C.Y."/>
            <person name="Keren R."/>
            <person name="Whittaker M."/>
            <person name="Farag I.F."/>
            <person name="Doudna J."/>
            <person name="Cate J.H.D."/>
            <person name="Banfield J.F."/>
        </authorList>
    </citation>
    <scope>NUCLEOTIDE SEQUENCE</scope>
    <source>
        <strain evidence="1">NC_groundwater_1370_Ag_S-0.2um_69_93</strain>
    </source>
</reference>
<proteinExistence type="predicted"/>
<dbReference type="Proteomes" id="UP000752292">
    <property type="component" value="Unassembled WGS sequence"/>
</dbReference>